<dbReference type="PANTHER" id="PTHR30081">
    <property type="entry name" value="PROTEIN-EXPORT MEMBRANE PROTEIN SEC"/>
    <property type="match status" value="1"/>
</dbReference>
<evidence type="ECO:0000256" key="1">
    <source>
        <dbReference type="ARBA" id="ARBA00004651"/>
    </source>
</evidence>
<feature type="domain" description="Protein export membrane protein SecD/SecF C-terminal" evidence="10">
    <location>
        <begin position="249"/>
        <end position="415"/>
    </location>
</feature>
<dbReference type="InterPro" id="IPR001036">
    <property type="entry name" value="Acrflvin-R"/>
</dbReference>
<organism evidence="13 14">
    <name type="scientific">Acidaminobacter hydrogenoformans DSM 2784</name>
    <dbReference type="NCBI Taxonomy" id="1120920"/>
    <lineage>
        <taxon>Bacteria</taxon>
        <taxon>Bacillati</taxon>
        <taxon>Bacillota</taxon>
        <taxon>Clostridia</taxon>
        <taxon>Peptostreptococcales</taxon>
        <taxon>Acidaminobacteraceae</taxon>
        <taxon>Acidaminobacter</taxon>
    </lineage>
</organism>
<dbReference type="InterPro" id="IPR048631">
    <property type="entry name" value="SecD_1st"/>
</dbReference>
<comment type="subcellular location">
    <subcellularLocation>
        <location evidence="1 9">Cell membrane</location>
        <topology evidence="1 9">Multi-pass membrane protein</topology>
    </subcellularLocation>
</comment>
<keyword evidence="8 9" id="KW-0472">Membrane</keyword>
<dbReference type="GO" id="GO:0015450">
    <property type="term" value="F:protein-transporting ATPase activity"/>
    <property type="evidence" value="ECO:0007669"/>
    <property type="project" value="InterPro"/>
</dbReference>
<comment type="function">
    <text evidence="9">Part of the Sec protein translocase complex. Interacts with the SecYEG preprotein conducting channel. SecDF uses the proton motive force (PMF) to complete protein translocation after the ATP-dependent function of SecA.</text>
</comment>
<feature type="domain" description="Protein translocase subunit SecDF P1" evidence="11">
    <location>
        <begin position="71"/>
        <end position="129"/>
    </location>
</feature>
<dbReference type="NCBIfam" id="TIGR00916">
    <property type="entry name" value="2A0604s01"/>
    <property type="match status" value="1"/>
</dbReference>
<dbReference type="EMBL" id="FMWL01000004">
    <property type="protein sequence ID" value="SCZ78361.1"/>
    <property type="molecule type" value="Genomic_DNA"/>
</dbReference>
<keyword evidence="14" id="KW-1185">Reference proteome</keyword>
<evidence type="ECO:0000259" key="10">
    <source>
        <dbReference type="Pfam" id="PF02355"/>
    </source>
</evidence>
<feature type="transmembrane region" description="Helical" evidence="9">
    <location>
        <begin position="392"/>
        <end position="416"/>
    </location>
</feature>
<keyword evidence="6 9" id="KW-1133">Transmembrane helix</keyword>
<sequence>MNSNSQRITFFAILIVIALTVYTAVSGFAIGALEVKPISERIKLGLDIEGGVAIVYEAKTDLTGEALSAAINQSIGILSKRVDSLGLTEPKISRQGENQIRIEMPGVTDATEAIESIGKTAKLEFVLVDKNSIAQEGMTGEEFVHTPILTGAQVKDSTVATDEYNNPAVGLEFNSEGTKLFREATAIAKNLDPVVGGQIAILLDNEVISAPYTRVEIIDGNAIITGRFSFEEASLLASLIRGGALPIELEEVRTSIIGATLGIGALNSGVTAAAIGFAIVVVFMSLYYRYPGVIASLALALYASLVLFILVGLKATLTLPGIAGIVLSVGMAVDANVIIFERVKEEVRNGKSLRAAISSGFHRAIHTIVDANVTTFIAAVILYYFGSGPVQGFAVTLMIGIVTSMFTAIVVTRVLIRSSLSFKFANNTKLYGV</sequence>
<evidence type="ECO:0000259" key="11">
    <source>
        <dbReference type="Pfam" id="PF21760"/>
    </source>
</evidence>
<evidence type="ECO:0000313" key="14">
    <source>
        <dbReference type="Proteomes" id="UP000199208"/>
    </source>
</evidence>
<keyword evidence="5 9" id="KW-0653">Protein transport</keyword>
<dbReference type="InterPro" id="IPR055344">
    <property type="entry name" value="SecD_SecF_C_bact"/>
</dbReference>
<dbReference type="Gene3D" id="3.30.1360.200">
    <property type="match status" value="1"/>
</dbReference>
<dbReference type="Pfam" id="PF22599">
    <property type="entry name" value="SecDF_P1_head"/>
    <property type="match status" value="1"/>
</dbReference>
<dbReference type="Pfam" id="PF02355">
    <property type="entry name" value="SecD_SecF_C"/>
    <property type="match status" value="1"/>
</dbReference>
<dbReference type="NCBIfam" id="TIGR01129">
    <property type="entry name" value="secD"/>
    <property type="match status" value="1"/>
</dbReference>
<dbReference type="HAMAP" id="MF_01463_B">
    <property type="entry name" value="SecD_B"/>
    <property type="match status" value="1"/>
</dbReference>
<evidence type="ECO:0000256" key="8">
    <source>
        <dbReference type="ARBA" id="ARBA00023136"/>
    </source>
</evidence>
<feature type="transmembrane region" description="Helical" evidence="9">
    <location>
        <begin position="293"/>
        <end position="313"/>
    </location>
</feature>
<dbReference type="Pfam" id="PF21760">
    <property type="entry name" value="SecD_1st"/>
    <property type="match status" value="1"/>
</dbReference>
<dbReference type="GO" id="GO:0006605">
    <property type="term" value="P:protein targeting"/>
    <property type="evidence" value="ECO:0007669"/>
    <property type="project" value="UniProtKB-UniRule"/>
</dbReference>
<protein>
    <recommendedName>
        <fullName evidence="9">Protein translocase subunit SecD</fullName>
    </recommendedName>
</protein>
<evidence type="ECO:0000256" key="9">
    <source>
        <dbReference type="HAMAP-Rule" id="MF_01463"/>
    </source>
</evidence>
<keyword evidence="4 9" id="KW-0812">Transmembrane</keyword>
<evidence type="ECO:0000256" key="5">
    <source>
        <dbReference type="ARBA" id="ARBA00022927"/>
    </source>
</evidence>
<comment type="caution">
    <text evidence="9">Lacks conserved residue(s) required for the propagation of feature annotation.</text>
</comment>
<dbReference type="AlphaFoldDB" id="A0A1G5RY29"/>
<dbReference type="Gene3D" id="1.20.1640.10">
    <property type="entry name" value="Multidrug efflux transporter AcrB transmembrane domain"/>
    <property type="match status" value="1"/>
</dbReference>
<dbReference type="PRINTS" id="PR00702">
    <property type="entry name" value="ACRIFLAVINRP"/>
</dbReference>
<dbReference type="RefSeq" id="WP_092590015.1">
    <property type="nucleotide sequence ID" value="NZ_FMWL01000004.1"/>
</dbReference>
<dbReference type="InterPro" id="IPR022813">
    <property type="entry name" value="SecD/SecF_arch_bac"/>
</dbReference>
<dbReference type="InterPro" id="IPR005791">
    <property type="entry name" value="SecD"/>
</dbReference>
<dbReference type="SUPFAM" id="SSF82866">
    <property type="entry name" value="Multidrug efflux transporter AcrB transmembrane domain"/>
    <property type="match status" value="1"/>
</dbReference>
<proteinExistence type="inferred from homology"/>
<comment type="subunit">
    <text evidence="9">Forms a complex with SecF. Part of the essential Sec protein translocation apparatus which comprises SecA, SecYEG and auxiliary proteins SecDF. Other proteins may also be involved.</text>
</comment>
<evidence type="ECO:0000313" key="13">
    <source>
        <dbReference type="EMBL" id="SCZ78361.1"/>
    </source>
</evidence>
<comment type="similarity">
    <text evidence="9">Belongs to the SecD/SecF family. SecD subfamily.</text>
</comment>
<feature type="transmembrane region" description="Helical" evidence="9">
    <location>
        <begin position="319"/>
        <end position="340"/>
    </location>
</feature>
<dbReference type="OrthoDB" id="9805019at2"/>
<keyword evidence="7 9" id="KW-0811">Translocation</keyword>
<evidence type="ECO:0000259" key="12">
    <source>
        <dbReference type="Pfam" id="PF22599"/>
    </source>
</evidence>
<keyword evidence="3 9" id="KW-1003">Cell membrane</keyword>
<dbReference type="InterPro" id="IPR048634">
    <property type="entry name" value="SecD_SecF_C"/>
</dbReference>
<feature type="domain" description="SecDF P1 head subdomain" evidence="12">
    <location>
        <begin position="145"/>
        <end position="247"/>
    </location>
</feature>
<dbReference type="InterPro" id="IPR054384">
    <property type="entry name" value="SecDF_P1_head"/>
</dbReference>
<feature type="transmembrane region" description="Helical" evidence="9">
    <location>
        <begin position="261"/>
        <end position="286"/>
    </location>
</feature>
<accession>A0A1G5RY29</accession>
<dbReference type="Proteomes" id="UP000199208">
    <property type="component" value="Unassembled WGS sequence"/>
</dbReference>
<evidence type="ECO:0000256" key="3">
    <source>
        <dbReference type="ARBA" id="ARBA00022475"/>
    </source>
</evidence>
<evidence type="ECO:0000256" key="2">
    <source>
        <dbReference type="ARBA" id="ARBA00022448"/>
    </source>
</evidence>
<dbReference type="PANTHER" id="PTHR30081:SF1">
    <property type="entry name" value="PROTEIN TRANSLOCASE SUBUNIT SECD"/>
    <property type="match status" value="1"/>
</dbReference>
<keyword evidence="2 9" id="KW-0813">Transport</keyword>
<gene>
    <name evidence="9" type="primary">secD</name>
    <name evidence="13" type="ORF">SAMN03080599_01228</name>
</gene>
<dbReference type="FunFam" id="1.20.1640.10:FF:000004">
    <property type="entry name" value="Protein translocase subunit SecD"/>
    <property type="match status" value="1"/>
</dbReference>
<dbReference type="Gene3D" id="3.30.70.3400">
    <property type="match status" value="1"/>
</dbReference>
<evidence type="ECO:0000256" key="4">
    <source>
        <dbReference type="ARBA" id="ARBA00022692"/>
    </source>
</evidence>
<name>A0A1G5RY29_9FIRM</name>
<reference evidence="13 14" key="1">
    <citation type="submission" date="2016-10" db="EMBL/GenBank/DDBJ databases">
        <authorList>
            <person name="de Groot N.N."/>
        </authorList>
    </citation>
    <scope>NUCLEOTIDE SEQUENCE [LARGE SCALE GENOMIC DNA]</scope>
    <source>
        <strain evidence="13 14">DSM 2784</strain>
    </source>
</reference>
<evidence type="ECO:0000256" key="6">
    <source>
        <dbReference type="ARBA" id="ARBA00022989"/>
    </source>
</evidence>
<dbReference type="STRING" id="1120920.SAMN03080599_01228"/>
<dbReference type="GO" id="GO:0065002">
    <property type="term" value="P:intracellular protein transmembrane transport"/>
    <property type="evidence" value="ECO:0007669"/>
    <property type="project" value="UniProtKB-UniRule"/>
</dbReference>
<feature type="transmembrane region" description="Helical" evidence="9">
    <location>
        <begin position="361"/>
        <end position="386"/>
    </location>
</feature>
<dbReference type="GO" id="GO:0043952">
    <property type="term" value="P:protein transport by the Sec complex"/>
    <property type="evidence" value="ECO:0007669"/>
    <property type="project" value="UniProtKB-UniRule"/>
</dbReference>
<dbReference type="GO" id="GO:0005886">
    <property type="term" value="C:plasma membrane"/>
    <property type="evidence" value="ECO:0007669"/>
    <property type="project" value="UniProtKB-SubCell"/>
</dbReference>
<evidence type="ECO:0000256" key="7">
    <source>
        <dbReference type="ARBA" id="ARBA00023010"/>
    </source>
</evidence>